<dbReference type="Gene3D" id="2.60.120.1440">
    <property type="match status" value="1"/>
</dbReference>
<protein>
    <submittedName>
        <fullName evidence="3">FecR family protein</fullName>
    </submittedName>
</protein>
<dbReference type="InterPro" id="IPR006860">
    <property type="entry name" value="FecR"/>
</dbReference>
<evidence type="ECO:0000259" key="2">
    <source>
        <dbReference type="Pfam" id="PF16344"/>
    </source>
</evidence>
<dbReference type="PANTHER" id="PTHR30273:SF2">
    <property type="entry name" value="PROTEIN FECR"/>
    <property type="match status" value="1"/>
</dbReference>
<dbReference type="PIRSF" id="PIRSF018266">
    <property type="entry name" value="FecR"/>
    <property type="match status" value="1"/>
</dbReference>
<dbReference type="Gene3D" id="3.55.50.30">
    <property type="match status" value="1"/>
</dbReference>
<comment type="caution">
    <text evidence="3">The sequence shown here is derived from an EMBL/GenBank/DDBJ whole genome shotgun (WGS) entry which is preliminary data.</text>
</comment>
<evidence type="ECO:0000259" key="1">
    <source>
        <dbReference type="Pfam" id="PF04773"/>
    </source>
</evidence>
<gene>
    <name evidence="3" type="ORF">DFQ08_106125</name>
</gene>
<dbReference type="InterPro" id="IPR012373">
    <property type="entry name" value="Ferrdict_sens_TM"/>
</dbReference>
<dbReference type="GO" id="GO:0016989">
    <property type="term" value="F:sigma factor antagonist activity"/>
    <property type="evidence" value="ECO:0007669"/>
    <property type="project" value="TreeGrafter"/>
</dbReference>
<dbReference type="OrthoDB" id="1097347at2"/>
<dbReference type="PANTHER" id="PTHR30273">
    <property type="entry name" value="PERIPLASMIC SIGNAL SENSOR AND SIGMA FACTOR ACTIVATOR FECR-RELATED"/>
    <property type="match status" value="1"/>
</dbReference>
<sequence length="298" mass="33550">MNREELIKKWLDHNLTPEEQIAFEQLEDAKPLTQMDETLKGFKNEGLSIDHSYLALQKELKLRQHKKSSWLKPALKITAILVLGLSLYYYTATLDTAVETPIAQQSTVALPDASVVELNANSKLVFNKGRWSETRSVNLEGEAFFKVAKGATFDVITPQGLVTVLGTQFNVKQRQNYFEVTCYEGAVAVTHQDQSFNLKPGDTYSSIYGMTSTKTANNPEQPEWLLGESSFKSVPLQYVLMELENQYDITITPQDIDSSRLFTGSFTHNDLDLALQSVTIPLNLNYTISGKSILIQRE</sequence>
<accession>A0A368ZB49</accession>
<proteinExistence type="predicted"/>
<dbReference type="AlphaFoldDB" id="A0A368ZB49"/>
<feature type="domain" description="Protein FecR C-terminal" evidence="2">
    <location>
        <begin position="230"/>
        <end position="295"/>
    </location>
</feature>
<dbReference type="Proteomes" id="UP000253436">
    <property type="component" value="Unassembled WGS sequence"/>
</dbReference>
<reference evidence="3 4" key="1">
    <citation type="submission" date="2018-07" db="EMBL/GenBank/DDBJ databases">
        <title>Genomic Encyclopedia of Type Strains, Phase III (KMG-III): the genomes of soil and plant-associated and newly described type strains.</title>
        <authorList>
            <person name="Whitman W."/>
        </authorList>
    </citation>
    <scope>NUCLEOTIDE SEQUENCE [LARGE SCALE GENOMIC DNA]</scope>
    <source>
        <strain evidence="3 4">CECT 7958</strain>
    </source>
</reference>
<organism evidence="3 4">
    <name type="scientific">Winogradskyella arenosi</name>
    <dbReference type="NCBI Taxonomy" id="533325"/>
    <lineage>
        <taxon>Bacteria</taxon>
        <taxon>Pseudomonadati</taxon>
        <taxon>Bacteroidota</taxon>
        <taxon>Flavobacteriia</taxon>
        <taxon>Flavobacteriales</taxon>
        <taxon>Flavobacteriaceae</taxon>
        <taxon>Winogradskyella</taxon>
    </lineage>
</organism>
<dbReference type="InterPro" id="IPR032508">
    <property type="entry name" value="FecR_C"/>
</dbReference>
<evidence type="ECO:0000313" key="4">
    <source>
        <dbReference type="Proteomes" id="UP000253436"/>
    </source>
</evidence>
<dbReference type="Pfam" id="PF16344">
    <property type="entry name" value="FecR_C"/>
    <property type="match status" value="1"/>
</dbReference>
<dbReference type="EMBL" id="QPJO01000006">
    <property type="protein sequence ID" value="RCW90018.1"/>
    <property type="molecule type" value="Genomic_DNA"/>
</dbReference>
<feature type="domain" description="FecR protein" evidence="1">
    <location>
        <begin position="98"/>
        <end position="187"/>
    </location>
</feature>
<dbReference type="RefSeq" id="WP_114310917.1">
    <property type="nucleotide sequence ID" value="NZ_QPJO01000006.1"/>
</dbReference>
<keyword evidence="4" id="KW-1185">Reference proteome</keyword>
<dbReference type="Pfam" id="PF04773">
    <property type="entry name" value="FecR"/>
    <property type="match status" value="1"/>
</dbReference>
<evidence type="ECO:0000313" key="3">
    <source>
        <dbReference type="EMBL" id="RCW90018.1"/>
    </source>
</evidence>
<name>A0A368ZB49_9FLAO</name>